<keyword evidence="2" id="KW-1185">Reference proteome</keyword>
<organism evidence="1 2">
    <name type="scientific">Trifolium medium</name>
    <dbReference type="NCBI Taxonomy" id="97028"/>
    <lineage>
        <taxon>Eukaryota</taxon>
        <taxon>Viridiplantae</taxon>
        <taxon>Streptophyta</taxon>
        <taxon>Embryophyta</taxon>
        <taxon>Tracheophyta</taxon>
        <taxon>Spermatophyta</taxon>
        <taxon>Magnoliopsida</taxon>
        <taxon>eudicotyledons</taxon>
        <taxon>Gunneridae</taxon>
        <taxon>Pentapetalae</taxon>
        <taxon>rosids</taxon>
        <taxon>fabids</taxon>
        <taxon>Fabales</taxon>
        <taxon>Fabaceae</taxon>
        <taxon>Papilionoideae</taxon>
        <taxon>50 kb inversion clade</taxon>
        <taxon>NPAAA clade</taxon>
        <taxon>Hologalegina</taxon>
        <taxon>IRL clade</taxon>
        <taxon>Trifolieae</taxon>
        <taxon>Trifolium</taxon>
    </lineage>
</organism>
<dbReference type="EMBL" id="LXQA010015793">
    <property type="protein sequence ID" value="MCH89262.1"/>
    <property type="molecule type" value="Genomic_DNA"/>
</dbReference>
<name>A0A392MNZ4_9FABA</name>
<accession>A0A392MNZ4</accession>
<gene>
    <name evidence="1" type="ORF">A2U01_0010156</name>
</gene>
<dbReference type="Proteomes" id="UP000265520">
    <property type="component" value="Unassembled WGS sequence"/>
</dbReference>
<reference evidence="1 2" key="1">
    <citation type="journal article" date="2018" name="Front. Plant Sci.">
        <title>Red Clover (Trifolium pratense) and Zigzag Clover (T. medium) - A Picture of Genomic Similarities and Differences.</title>
        <authorList>
            <person name="Dluhosova J."/>
            <person name="Istvanek J."/>
            <person name="Nedelnik J."/>
            <person name="Repkova J."/>
        </authorList>
    </citation>
    <scope>NUCLEOTIDE SEQUENCE [LARGE SCALE GENOMIC DNA]</scope>
    <source>
        <strain evidence="2">cv. 10/8</strain>
        <tissue evidence="1">Leaf</tissue>
    </source>
</reference>
<proteinExistence type="predicted"/>
<protein>
    <submittedName>
        <fullName evidence="1">Uncharacterized protein</fullName>
    </submittedName>
</protein>
<evidence type="ECO:0000313" key="2">
    <source>
        <dbReference type="Proteomes" id="UP000265520"/>
    </source>
</evidence>
<sequence>MHGSGSAEIVCSIFVEEAADRYPGVEQLLFLFWCFVNLNLGDENYDSRTLCLPPDFVRGLQMDRLSNIPGSATALTYP</sequence>
<comment type="caution">
    <text evidence="1">The sequence shown here is derived from an EMBL/GenBank/DDBJ whole genome shotgun (WGS) entry which is preliminary data.</text>
</comment>
<dbReference type="AlphaFoldDB" id="A0A392MNZ4"/>
<evidence type="ECO:0000313" key="1">
    <source>
        <dbReference type="EMBL" id="MCH89262.1"/>
    </source>
</evidence>